<dbReference type="EMBL" id="JAMKPW020000008">
    <property type="protein sequence ID" value="KAK8215451.1"/>
    <property type="molecule type" value="Genomic_DNA"/>
</dbReference>
<dbReference type="Proteomes" id="UP001320706">
    <property type="component" value="Unassembled WGS sequence"/>
</dbReference>
<organism evidence="1 2">
    <name type="scientific">Zalaria obscura</name>
    <dbReference type="NCBI Taxonomy" id="2024903"/>
    <lineage>
        <taxon>Eukaryota</taxon>
        <taxon>Fungi</taxon>
        <taxon>Dikarya</taxon>
        <taxon>Ascomycota</taxon>
        <taxon>Pezizomycotina</taxon>
        <taxon>Dothideomycetes</taxon>
        <taxon>Dothideomycetidae</taxon>
        <taxon>Dothideales</taxon>
        <taxon>Zalariaceae</taxon>
        <taxon>Zalaria</taxon>
    </lineage>
</organism>
<comment type="caution">
    <text evidence="1">The sequence shown here is derived from an EMBL/GenBank/DDBJ whole genome shotgun (WGS) entry which is preliminary data.</text>
</comment>
<proteinExistence type="predicted"/>
<keyword evidence="2" id="KW-1185">Reference proteome</keyword>
<evidence type="ECO:0000313" key="2">
    <source>
        <dbReference type="Proteomes" id="UP001320706"/>
    </source>
</evidence>
<reference evidence="1" key="1">
    <citation type="submission" date="2024-02" db="EMBL/GenBank/DDBJ databases">
        <title>Metagenome Assembled Genome of Zalaria obscura JY119.</title>
        <authorList>
            <person name="Vighnesh L."/>
            <person name="Jagadeeshwari U."/>
            <person name="Venkata Ramana C."/>
            <person name="Sasikala C."/>
        </authorList>
    </citation>
    <scope>NUCLEOTIDE SEQUENCE</scope>
    <source>
        <strain evidence="1">JY119</strain>
    </source>
</reference>
<name>A0ACC3SNF6_9PEZI</name>
<protein>
    <submittedName>
        <fullName evidence="1">Uncharacterized protein</fullName>
    </submittedName>
</protein>
<gene>
    <name evidence="1" type="ORF">M8818_002072</name>
</gene>
<evidence type="ECO:0000313" key="1">
    <source>
        <dbReference type="EMBL" id="KAK8215451.1"/>
    </source>
</evidence>
<sequence>MIACPDSFPSFQSAIPATLRRRPHGSARTNASGPEFCRRYRTSGRLVLAAPQRALNHIGRRLSLSQPCYCSCMGTLDHLVRWVGGSGAQNMYYFSIAIMSALLKVVAPFVALGLAKSALAGIPPICPLGPLAPLSCHNKTTIKNTCCTEVQGQVLQVQFWDTDPATGPADHWTIHGLWPDYCDGSYTQYCDESRQYNNISCILEKANRYDILDFMKIYWKDEDGNDESFWEHEWNKHGTCYSTLNPDCYIGYKPQEEVVDFFQRTVNLFKTLPAYEYLAASGIYPSATKNYTNDEIMRALNKPRGVSATIECEEGQLYEVYYTFNTKGSIADGLFIPEQPVGEGNGCPESIQYLPKNLSTTPKPLISRLFAHAAPRAGRSCIYTGIPHSGHSKQLSPAHLGVASKRCITTGAQRAAERGDKKKKAEEIPPATQETSHNQPAHKLSQNVTEEEKQHYDKLLEHSKEKQIRSPWTREGSDKPPVARQRSAGAMTKGKLLTTPSRMLKLILPLTTRDVNQDRKDVEPLALLVHPQQPLSYLERLIQSELPPIQEGNRERIPSVYFRAEDSAEEDEIDPDKAAASKSAEHGELAEHDDIHTEEHDISDADFVRVDGKLERTGKLNKKTESARAENAAVRDPEHPNFVRWSPSTEIGDFIRDAARGREFSVDIEGTPSPIYVGVPSFADRTYYLRMRLRKIARQISSMADLKQECDKLAHRGAQRVAQGGFAILVGWWYLVYRLTFETDLGWDVMEPVTYLVGLSTLIGGYMWFLYHNREVSYRSAMNFTVSRRQSKLYEQRGFDLAKWESLVEEGNRLRREIKMVADEYDVEWDETKDSGDEKVAEALRKERQKKKNGGKEKKDSKDVDDDDE</sequence>
<accession>A0ACC3SNF6</accession>